<dbReference type="Gene3D" id="1.10.10.60">
    <property type="entry name" value="Homeodomain-like"/>
    <property type="match status" value="1"/>
</dbReference>
<evidence type="ECO:0000313" key="1">
    <source>
        <dbReference type="EMBL" id="GAA2348810.1"/>
    </source>
</evidence>
<sequence>MTAKRPAAVVALASGATTEQAAHQAGVSGRTVRRWLDDPAFAEEVRDTRTEILSTAVGQLAAGATEAVSALRAALVDDDGRNRVQAARVLLESCLSLRESLDLEQRLASLEAEQERRPR</sequence>
<gene>
    <name evidence="1" type="ORF">GCM10009854_27860</name>
</gene>
<keyword evidence="2" id="KW-1185">Reference proteome</keyword>
<dbReference type="EMBL" id="BAAARA010000008">
    <property type="protein sequence ID" value="GAA2348810.1"/>
    <property type="molecule type" value="Genomic_DNA"/>
</dbReference>
<protein>
    <recommendedName>
        <fullName evidence="3">Homeodomain phBC6A51-type domain-containing protein</fullName>
    </recommendedName>
</protein>
<proteinExistence type="predicted"/>
<dbReference type="RefSeq" id="WP_344131371.1">
    <property type="nucleotide sequence ID" value="NZ_BAAARA010000008.1"/>
</dbReference>
<name>A0ABN3GCX1_9PSEU</name>
<evidence type="ECO:0000313" key="2">
    <source>
        <dbReference type="Proteomes" id="UP001501218"/>
    </source>
</evidence>
<dbReference type="Proteomes" id="UP001501218">
    <property type="component" value="Unassembled WGS sequence"/>
</dbReference>
<reference evidence="1 2" key="1">
    <citation type="journal article" date="2019" name="Int. J. Syst. Evol. Microbiol.">
        <title>The Global Catalogue of Microorganisms (GCM) 10K type strain sequencing project: providing services to taxonomists for standard genome sequencing and annotation.</title>
        <authorList>
            <consortium name="The Broad Institute Genomics Platform"/>
            <consortium name="The Broad Institute Genome Sequencing Center for Infectious Disease"/>
            <person name="Wu L."/>
            <person name="Ma J."/>
        </authorList>
    </citation>
    <scope>NUCLEOTIDE SEQUENCE [LARGE SCALE GENOMIC DNA]</scope>
    <source>
        <strain evidence="1 2">JCM 16221</strain>
    </source>
</reference>
<comment type="caution">
    <text evidence="1">The sequence shown here is derived from an EMBL/GenBank/DDBJ whole genome shotgun (WGS) entry which is preliminary data.</text>
</comment>
<evidence type="ECO:0008006" key="3">
    <source>
        <dbReference type="Google" id="ProtNLM"/>
    </source>
</evidence>
<accession>A0ABN3GCX1</accession>
<organism evidence="1 2">
    <name type="scientific">Saccharopolyspora halophila</name>
    <dbReference type="NCBI Taxonomy" id="405551"/>
    <lineage>
        <taxon>Bacteria</taxon>
        <taxon>Bacillati</taxon>
        <taxon>Actinomycetota</taxon>
        <taxon>Actinomycetes</taxon>
        <taxon>Pseudonocardiales</taxon>
        <taxon>Pseudonocardiaceae</taxon>
        <taxon>Saccharopolyspora</taxon>
    </lineage>
</organism>